<keyword evidence="4" id="KW-0560">Oxidoreductase</keyword>
<feature type="compositionally biased region" description="Low complexity" evidence="5">
    <location>
        <begin position="90"/>
        <end position="104"/>
    </location>
</feature>
<dbReference type="EMBL" id="JAAAJB010000620">
    <property type="protein sequence ID" value="KAG0252907.1"/>
    <property type="molecule type" value="Genomic_DNA"/>
</dbReference>
<dbReference type="PANTHER" id="PTHR47356:SF2">
    <property type="entry name" value="FAD-BINDING DOMAIN-CONTAINING PROTEIN-RELATED"/>
    <property type="match status" value="1"/>
</dbReference>
<dbReference type="Pfam" id="PF01494">
    <property type="entry name" value="FAD_binding_3"/>
    <property type="match status" value="1"/>
</dbReference>
<protein>
    <recommendedName>
        <fullName evidence="6">FAD-binding domain-containing protein</fullName>
    </recommendedName>
</protein>
<comment type="similarity">
    <text evidence="1">Belongs to the paxM FAD-dependent monooxygenase family.</text>
</comment>
<dbReference type="SUPFAM" id="SSF51905">
    <property type="entry name" value="FAD/NAD(P)-binding domain"/>
    <property type="match status" value="1"/>
</dbReference>
<reference evidence="7" key="1">
    <citation type="journal article" date="2020" name="Fungal Divers.">
        <title>Resolving the Mortierellaceae phylogeny through synthesis of multi-gene phylogenetics and phylogenomics.</title>
        <authorList>
            <person name="Vandepol N."/>
            <person name="Liber J."/>
            <person name="Desiro A."/>
            <person name="Na H."/>
            <person name="Kennedy M."/>
            <person name="Barry K."/>
            <person name="Grigoriev I.V."/>
            <person name="Miller A.N."/>
            <person name="O'Donnell K."/>
            <person name="Stajich J.E."/>
            <person name="Bonito G."/>
        </authorList>
    </citation>
    <scope>NUCLEOTIDE SEQUENCE</scope>
    <source>
        <strain evidence="7">BC1065</strain>
    </source>
</reference>
<dbReference type="GO" id="GO:0004497">
    <property type="term" value="F:monooxygenase activity"/>
    <property type="evidence" value="ECO:0007669"/>
    <property type="project" value="InterPro"/>
</dbReference>
<proteinExistence type="inferred from homology"/>
<dbReference type="InterPro" id="IPR036188">
    <property type="entry name" value="FAD/NAD-bd_sf"/>
</dbReference>
<evidence type="ECO:0000259" key="6">
    <source>
        <dbReference type="Pfam" id="PF01494"/>
    </source>
</evidence>
<evidence type="ECO:0000256" key="1">
    <source>
        <dbReference type="ARBA" id="ARBA00007992"/>
    </source>
</evidence>
<dbReference type="PRINTS" id="PR00420">
    <property type="entry name" value="RNGMNOXGNASE"/>
</dbReference>
<evidence type="ECO:0000313" key="7">
    <source>
        <dbReference type="EMBL" id="KAG0252907.1"/>
    </source>
</evidence>
<keyword evidence="3" id="KW-0274">FAD</keyword>
<dbReference type="PANTHER" id="PTHR47356">
    <property type="entry name" value="FAD-DEPENDENT MONOOXYGENASE ASQG-RELATED"/>
    <property type="match status" value="1"/>
</dbReference>
<dbReference type="GO" id="GO:0071949">
    <property type="term" value="F:FAD binding"/>
    <property type="evidence" value="ECO:0007669"/>
    <property type="project" value="InterPro"/>
</dbReference>
<evidence type="ECO:0000256" key="5">
    <source>
        <dbReference type="SAM" id="MobiDB-lite"/>
    </source>
</evidence>
<feature type="domain" description="FAD-binding" evidence="6">
    <location>
        <begin position="5"/>
        <end position="197"/>
    </location>
</feature>
<dbReference type="InterPro" id="IPR002938">
    <property type="entry name" value="FAD-bd"/>
</dbReference>
<evidence type="ECO:0000313" key="8">
    <source>
        <dbReference type="Proteomes" id="UP000807716"/>
    </source>
</evidence>
<comment type="caution">
    <text evidence="7">The sequence shown here is derived from an EMBL/GenBank/DDBJ whole genome shotgun (WGS) entry which is preliminary data.</text>
</comment>
<sequence length="459" mass="51730">MASNFQVIVVGLGIAGAVSAILLERAGIDYVVLERAPQLRRNGTAISLNAQTLRLFEQLGLLDQLLAKAMPLRQIVFFRQKKMTSKNKKSNNNNNNNSNNNNNNLQRLTAIPLDQLEHRHGYPSILLSHADLMETLLAAIPPDRIHWNKRVLDVTEYRACVAVKTQDSTIYDGQIVLGADGAYSAVRHHMFRHLKKRGRFVPDSDFEGRRVRLEMSVAAGTAEHLDRWMYKSLRESTVDMMAIVGDDGPHMAWLLPLKGERICWLVGTKQREIQKARNDHAFRLSEWELRADRSMYDQARDLKLPIAGTLGDLIDRSNSQDIVQVMVDEKCFKTWFSDRMVLIGDGATQAILDAVCLVNLLHQMPKTTNREIHRIFSTYYDQRYPVVQSALQSSNMIAGLAAKTGKVANMARKIASTLIPQAAMTYALDRLMVHRPIASFLPPPPARGKVLPRTQTSMV</sequence>
<name>A0A9P6TZN8_9FUNG</name>
<dbReference type="OrthoDB" id="2431938at2759"/>
<dbReference type="Gene3D" id="3.50.50.60">
    <property type="entry name" value="FAD/NAD(P)-binding domain"/>
    <property type="match status" value="1"/>
</dbReference>
<dbReference type="InterPro" id="IPR050562">
    <property type="entry name" value="FAD_mOase_fung"/>
</dbReference>
<keyword evidence="8" id="KW-1185">Reference proteome</keyword>
<evidence type="ECO:0000256" key="4">
    <source>
        <dbReference type="ARBA" id="ARBA00023002"/>
    </source>
</evidence>
<keyword evidence="2" id="KW-0285">Flavoprotein</keyword>
<accession>A0A9P6TZN8</accession>
<evidence type="ECO:0000256" key="2">
    <source>
        <dbReference type="ARBA" id="ARBA00022630"/>
    </source>
</evidence>
<dbReference type="Proteomes" id="UP000807716">
    <property type="component" value="Unassembled WGS sequence"/>
</dbReference>
<gene>
    <name evidence="7" type="ORF">DFQ27_007773</name>
</gene>
<feature type="region of interest" description="Disordered" evidence="5">
    <location>
        <begin position="84"/>
        <end position="105"/>
    </location>
</feature>
<dbReference type="AlphaFoldDB" id="A0A9P6TZN8"/>
<organism evidence="7 8">
    <name type="scientific">Actinomortierella ambigua</name>
    <dbReference type="NCBI Taxonomy" id="1343610"/>
    <lineage>
        <taxon>Eukaryota</taxon>
        <taxon>Fungi</taxon>
        <taxon>Fungi incertae sedis</taxon>
        <taxon>Mucoromycota</taxon>
        <taxon>Mortierellomycotina</taxon>
        <taxon>Mortierellomycetes</taxon>
        <taxon>Mortierellales</taxon>
        <taxon>Mortierellaceae</taxon>
        <taxon>Actinomortierella</taxon>
    </lineage>
</organism>
<evidence type="ECO:0000256" key="3">
    <source>
        <dbReference type="ARBA" id="ARBA00022827"/>
    </source>
</evidence>